<dbReference type="EMBL" id="VNHO01000015">
    <property type="protein sequence ID" value="TYP53328.1"/>
    <property type="molecule type" value="Genomic_DNA"/>
</dbReference>
<dbReference type="OrthoDB" id="1729636at2"/>
<protein>
    <submittedName>
        <fullName evidence="2">Uncharacterized protein</fullName>
    </submittedName>
</protein>
<keyword evidence="3" id="KW-1185">Reference proteome</keyword>
<evidence type="ECO:0000313" key="3">
    <source>
        <dbReference type="Proteomes" id="UP000322294"/>
    </source>
</evidence>
<organism evidence="2 3">
    <name type="scientific">Thermosediminibacter litoriperuensis</name>
    <dbReference type="NCBI Taxonomy" id="291989"/>
    <lineage>
        <taxon>Bacteria</taxon>
        <taxon>Bacillati</taxon>
        <taxon>Bacillota</taxon>
        <taxon>Clostridia</taxon>
        <taxon>Thermosediminibacterales</taxon>
        <taxon>Thermosediminibacteraceae</taxon>
        <taxon>Thermosediminibacter</taxon>
    </lineage>
</organism>
<accession>A0A5S5APT3</accession>
<feature type="compositionally biased region" description="Basic and acidic residues" evidence="1">
    <location>
        <begin position="129"/>
        <end position="140"/>
    </location>
</feature>
<name>A0A5S5APT3_9FIRM</name>
<dbReference type="AlphaFoldDB" id="A0A5S5APT3"/>
<comment type="caution">
    <text evidence="2">The sequence shown here is derived from an EMBL/GenBank/DDBJ whole genome shotgun (WGS) entry which is preliminary data.</text>
</comment>
<evidence type="ECO:0000256" key="1">
    <source>
        <dbReference type="SAM" id="MobiDB-lite"/>
    </source>
</evidence>
<dbReference type="Proteomes" id="UP000322294">
    <property type="component" value="Unassembled WGS sequence"/>
</dbReference>
<proteinExistence type="predicted"/>
<feature type="compositionally biased region" description="Polar residues" evidence="1">
    <location>
        <begin position="146"/>
        <end position="157"/>
    </location>
</feature>
<sequence length="308" mass="34321">MRTFLVENLSTNLPVSMDMTCRAVVCNKVEGGYIIDINGEKIFARTGLLFAEGQTVTLKPVRFFENQVVFKVLNRQDKASGQTQTAAPTAGDFLSLLTLSKLNIPITRNRLKILSRFIEQLLEEIDRPGENPARSERAQFREPGSLRNNSVEETTGAVTRESTEPTTSALIAVRVLNAAHANLKDVQVAFFSLNHPFFGNILLKVKKRREEGPDSLPVTLSFLVNAASLGRILVNLTYSKGVIGGSLVFEDREKLDIARKRYENIKEKVSFSRVIESLSWQWHRIAADKFLLEDLDALGVNSGVDVTV</sequence>
<dbReference type="RefSeq" id="WP_148867312.1">
    <property type="nucleotide sequence ID" value="NZ_VNHO01000015.1"/>
</dbReference>
<reference evidence="2 3" key="1">
    <citation type="submission" date="2019-07" db="EMBL/GenBank/DDBJ databases">
        <title>Genomic Encyclopedia of Type Strains, Phase I: the one thousand microbial genomes (KMG-I) project.</title>
        <authorList>
            <person name="Kyrpides N."/>
        </authorList>
    </citation>
    <scope>NUCLEOTIDE SEQUENCE [LARGE SCALE GENOMIC DNA]</scope>
    <source>
        <strain evidence="2 3">DSM 16647</strain>
    </source>
</reference>
<feature type="region of interest" description="Disordered" evidence="1">
    <location>
        <begin position="129"/>
        <end position="163"/>
    </location>
</feature>
<gene>
    <name evidence="2" type="ORF">LZ11_01570</name>
</gene>
<evidence type="ECO:0000313" key="2">
    <source>
        <dbReference type="EMBL" id="TYP53328.1"/>
    </source>
</evidence>